<evidence type="ECO:0000313" key="4">
    <source>
        <dbReference type="Proteomes" id="UP000095743"/>
    </source>
</evidence>
<dbReference type="Proteomes" id="UP000095743">
    <property type="component" value="Chromosome"/>
</dbReference>
<dbReference type="PANTHER" id="PTHR46558:SF4">
    <property type="entry name" value="DNA-BIDING PHAGE PROTEIN"/>
    <property type="match status" value="1"/>
</dbReference>
<protein>
    <submittedName>
        <fullName evidence="3">Transcriptional regulator</fullName>
    </submittedName>
</protein>
<dbReference type="InterPro" id="IPR010982">
    <property type="entry name" value="Lambda_DNA-bd_dom_sf"/>
</dbReference>
<dbReference type="GO" id="GO:0003677">
    <property type="term" value="F:DNA binding"/>
    <property type="evidence" value="ECO:0007669"/>
    <property type="project" value="UniProtKB-KW"/>
</dbReference>
<dbReference type="KEGG" id="gfe:Gferi_01440"/>
<gene>
    <name evidence="3" type="ORF">Gferi_01440</name>
</gene>
<dbReference type="InterPro" id="IPR001387">
    <property type="entry name" value="Cro/C1-type_HTH"/>
</dbReference>
<dbReference type="STRING" id="1424294.Gferi_01440"/>
<dbReference type="Gene3D" id="1.10.260.40">
    <property type="entry name" value="lambda repressor-like DNA-binding domains"/>
    <property type="match status" value="1"/>
</dbReference>
<accession>A0A1D8GPR1</accession>
<keyword evidence="4" id="KW-1185">Reference proteome</keyword>
<dbReference type="AlphaFoldDB" id="A0A1D8GPR1"/>
<name>A0A1D8GPR1_9FIRM</name>
<dbReference type="OrthoDB" id="9812495at2"/>
<dbReference type="PROSITE" id="PS50943">
    <property type="entry name" value="HTH_CROC1"/>
    <property type="match status" value="1"/>
</dbReference>
<organism evidence="3 4">
    <name type="scientific">Geosporobacter ferrireducens</name>
    <dbReference type="NCBI Taxonomy" id="1424294"/>
    <lineage>
        <taxon>Bacteria</taxon>
        <taxon>Bacillati</taxon>
        <taxon>Bacillota</taxon>
        <taxon>Clostridia</taxon>
        <taxon>Peptostreptococcales</taxon>
        <taxon>Thermotaleaceae</taxon>
        <taxon>Geosporobacter</taxon>
    </lineage>
</organism>
<proteinExistence type="predicted"/>
<reference evidence="3 4" key="1">
    <citation type="submission" date="2016-09" db="EMBL/GenBank/DDBJ databases">
        <title>Genomic analysis reveals versatility of anaerobic energy metabolism of Geosporobacter ferrireducens IRF9 of phylum Firmicutes.</title>
        <authorList>
            <person name="Kim S.-J."/>
        </authorList>
    </citation>
    <scope>NUCLEOTIDE SEQUENCE [LARGE SCALE GENOMIC DNA]</scope>
    <source>
        <strain evidence="3 4">IRF9</strain>
    </source>
</reference>
<dbReference type="PANTHER" id="PTHR46558">
    <property type="entry name" value="TRACRIPTIONAL REGULATORY PROTEIN-RELATED-RELATED"/>
    <property type="match status" value="1"/>
</dbReference>
<feature type="domain" description="HTH cro/C1-type" evidence="2">
    <location>
        <begin position="1"/>
        <end position="52"/>
    </location>
</feature>
<dbReference type="Pfam" id="PF01381">
    <property type="entry name" value="HTH_3"/>
    <property type="match status" value="1"/>
</dbReference>
<dbReference type="SMART" id="SM00530">
    <property type="entry name" value="HTH_XRE"/>
    <property type="match status" value="1"/>
</dbReference>
<evidence type="ECO:0000259" key="2">
    <source>
        <dbReference type="PROSITE" id="PS50943"/>
    </source>
</evidence>
<evidence type="ECO:0000256" key="1">
    <source>
        <dbReference type="ARBA" id="ARBA00023125"/>
    </source>
</evidence>
<evidence type="ECO:0000313" key="3">
    <source>
        <dbReference type="EMBL" id="AOT72940.1"/>
    </source>
</evidence>
<dbReference type="SUPFAM" id="SSF47413">
    <property type="entry name" value="lambda repressor-like DNA-binding domains"/>
    <property type="match status" value="1"/>
</dbReference>
<sequence length="68" mass="7742">MRKKKNLNQLDVAKSLGVTTSYYGMIEQGVRTPSLDLAAKIAKYFDRKVEDIFFANENNKLLDEDQSA</sequence>
<keyword evidence="1" id="KW-0238">DNA-binding</keyword>
<dbReference type="EMBL" id="CP017269">
    <property type="protein sequence ID" value="AOT72940.1"/>
    <property type="molecule type" value="Genomic_DNA"/>
</dbReference>
<dbReference type="CDD" id="cd00093">
    <property type="entry name" value="HTH_XRE"/>
    <property type="match status" value="1"/>
</dbReference>